<comment type="caution">
    <text evidence="7">The sequence shown here is derived from an EMBL/GenBank/DDBJ whole genome shotgun (WGS) entry which is preliminary data.</text>
</comment>
<gene>
    <name evidence="7" type="ORF">F8A88_15370</name>
</gene>
<comment type="subcellular location">
    <subcellularLocation>
        <location evidence="1">Membrane</location>
        <topology evidence="1">Single-pass membrane protein</topology>
    </subcellularLocation>
</comment>
<keyword evidence="8" id="KW-1185">Reference proteome</keyword>
<comment type="similarity">
    <text evidence="2">Belongs to the TrbI/VirB10 family.</text>
</comment>
<evidence type="ECO:0000256" key="4">
    <source>
        <dbReference type="ARBA" id="ARBA00022989"/>
    </source>
</evidence>
<dbReference type="InterPro" id="IPR005498">
    <property type="entry name" value="T4SS_VirB10/TraB/TrbI"/>
</dbReference>
<dbReference type="EMBL" id="WAIE01000011">
    <property type="protein sequence ID" value="KAB1437304.1"/>
    <property type="molecule type" value="Genomic_DNA"/>
</dbReference>
<sequence>MTNAPTEIPKLRPASFGREFKIWAIIATVILGGSLGGAWAYREYYKPSQQIEDAAFIQDGTIDPIFNGSFLPEEKPKEIKLPPIPEIKTPAPILPPKKEIPPPSADDLFALVKPDRSIAQKRAAINAARQGKVSVRASHDLYGTEEKTDYVMTQRDFPDEGKTITSYPVNLERVLTADMFIPALLVNEIKSDLAGKVIARVERDIYSTHGRNILIPAGTSAVGYYEPLTKVGESRVKIIWVRMITPDGINIHTANAELADAMGRSGITGDVDNHYLEKYGLPLLMSTLQMIAAHTFPVKDQTSAAAIETYGTSVSNMGAKILDEHMKINPSVTISRGSRIQISIMKDIWFPEPFKRTVRAKAVMEDS</sequence>
<proteinExistence type="inferred from homology"/>
<evidence type="ECO:0000256" key="2">
    <source>
        <dbReference type="ARBA" id="ARBA00010265"/>
    </source>
</evidence>
<dbReference type="Gene3D" id="2.40.128.260">
    <property type="entry name" value="Type IV secretion system, VirB10/TraB/TrbI"/>
    <property type="match status" value="1"/>
</dbReference>
<evidence type="ECO:0000256" key="6">
    <source>
        <dbReference type="SAM" id="Phobius"/>
    </source>
</evidence>
<evidence type="ECO:0000256" key="5">
    <source>
        <dbReference type="ARBA" id="ARBA00023136"/>
    </source>
</evidence>
<evidence type="ECO:0000313" key="7">
    <source>
        <dbReference type="EMBL" id="KAB1437304.1"/>
    </source>
</evidence>
<evidence type="ECO:0000256" key="3">
    <source>
        <dbReference type="ARBA" id="ARBA00022692"/>
    </source>
</evidence>
<keyword evidence="3 6" id="KW-0812">Transmembrane</keyword>
<accession>A0A6N6N098</accession>
<dbReference type="OrthoDB" id="9807354at2"/>
<dbReference type="InterPro" id="IPR042217">
    <property type="entry name" value="T4SS_VirB10/TrbI"/>
</dbReference>
<dbReference type="Pfam" id="PF03743">
    <property type="entry name" value="TrbI"/>
    <property type="match status" value="1"/>
</dbReference>
<name>A0A6N6N098_9BACT</name>
<reference evidence="7 8" key="1">
    <citation type="journal article" date="2017" name="Int. J. Syst. Evol. Microbiol.">
        <title>Desulfovibrio senegalensis sp. nov., a mesophilic sulfate reducer isolated from marine sediment.</title>
        <authorList>
            <person name="Thioye A."/>
            <person name="Gam Z.B.A."/>
            <person name="Mbengue M."/>
            <person name="Cayol J.L."/>
            <person name="Joseph-Bartoli M."/>
            <person name="Toure-Kane C."/>
            <person name="Labat M."/>
        </authorList>
    </citation>
    <scope>NUCLEOTIDE SEQUENCE [LARGE SCALE GENOMIC DNA]</scope>
    <source>
        <strain evidence="7 8">DSM 101509</strain>
    </source>
</reference>
<keyword evidence="5 6" id="KW-0472">Membrane</keyword>
<dbReference type="GO" id="GO:0016020">
    <property type="term" value="C:membrane"/>
    <property type="evidence" value="ECO:0007669"/>
    <property type="project" value="UniProtKB-SubCell"/>
</dbReference>
<evidence type="ECO:0000313" key="8">
    <source>
        <dbReference type="Proteomes" id="UP000438699"/>
    </source>
</evidence>
<feature type="transmembrane region" description="Helical" evidence="6">
    <location>
        <begin position="20"/>
        <end position="41"/>
    </location>
</feature>
<evidence type="ECO:0000256" key="1">
    <source>
        <dbReference type="ARBA" id="ARBA00004167"/>
    </source>
</evidence>
<dbReference type="AlphaFoldDB" id="A0A6N6N098"/>
<organism evidence="7 8">
    <name type="scientific">Pseudodesulfovibrio senegalensis</name>
    <dbReference type="NCBI Taxonomy" id="1721087"/>
    <lineage>
        <taxon>Bacteria</taxon>
        <taxon>Pseudomonadati</taxon>
        <taxon>Thermodesulfobacteriota</taxon>
        <taxon>Desulfovibrionia</taxon>
        <taxon>Desulfovibrionales</taxon>
        <taxon>Desulfovibrionaceae</taxon>
    </lineage>
</organism>
<protein>
    <submittedName>
        <fullName evidence="7">TrbI/VirB10 family protein</fullName>
    </submittedName>
</protein>
<dbReference type="Proteomes" id="UP000438699">
    <property type="component" value="Unassembled WGS sequence"/>
</dbReference>
<dbReference type="RefSeq" id="WP_151152071.1">
    <property type="nucleotide sequence ID" value="NZ_WAIE01000011.1"/>
</dbReference>
<dbReference type="CDD" id="cd16429">
    <property type="entry name" value="VirB10"/>
    <property type="match status" value="1"/>
</dbReference>
<keyword evidence="4 6" id="KW-1133">Transmembrane helix</keyword>